<dbReference type="CDD" id="cd07302">
    <property type="entry name" value="CHD"/>
    <property type="match status" value="1"/>
</dbReference>
<evidence type="ECO:0000256" key="1">
    <source>
        <dbReference type="ARBA" id="ARBA00004370"/>
    </source>
</evidence>
<keyword evidence="6 7" id="KW-0456">Lyase</keyword>
<feature type="compositionally biased region" description="Gly residues" evidence="8">
    <location>
        <begin position="285"/>
        <end position="295"/>
    </location>
</feature>
<name>A0A835VW56_CHLIN</name>
<feature type="region of interest" description="Disordered" evidence="8">
    <location>
        <begin position="647"/>
        <end position="691"/>
    </location>
</feature>
<feature type="region of interest" description="Disordered" evidence="8">
    <location>
        <begin position="414"/>
        <end position="575"/>
    </location>
</feature>
<evidence type="ECO:0000313" key="11">
    <source>
        <dbReference type="Proteomes" id="UP000650467"/>
    </source>
</evidence>
<dbReference type="GO" id="GO:0004016">
    <property type="term" value="F:adenylate cyclase activity"/>
    <property type="evidence" value="ECO:0007669"/>
    <property type="project" value="TreeGrafter"/>
</dbReference>
<accession>A0A835VW56</accession>
<evidence type="ECO:0000256" key="6">
    <source>
        <dbReference type="ARBA" id="ARBA00023239"/>
    </source>
</evidence>
<evidence type="ECO:0000256" key="7">
    <source>
        <dbReference type="RuleBase" id="RU000405"/>
    </source>
</evidence>
<reference evidence="10" key="1">
    <citation type="journal article" date="2020" name="bioRxiv">
        <title>Comparative genomics of Chlamydomonas.</title>
        <authorList>
            <person name="Craig R.J."/>
            <person name="Hasan A.R."/>
            <person name="Ness R.W."/>
            <person name="Keightley P.D."/>
        </authorList>
    </citation>
    <scope>NUCLEOTIDE SEQUENCE</scope>
    <source>
        <strain evidence="10">SAG 7.73</strain>
    </source>
</reference>
<feature type="region of interest" description="Disordered" evidence="8">
    <location>
        <begin position="153"/>
        <end position="311"/>
    </location>
</feature>
<dbReference type="InterPro" id="IPR029787">
    <property type="entry name" value="Nucleotide_cyclase"/>
</dbReference>
<organism evidence="10 11">
    <name type="scientific">Chlamydomonas incerta</name>
    <dbReference type="NCBI Taxonomy" id="51695"/>
    <lineage>
        <taxon>Eukaryota</taxon>
        <taxon>Viridiplantae</taxon>
        <taxon>Chlorophyta</taxon>
        <taxon>core chlorophytes</taxon>
        <taxon>Chlorophyceae</taxon>
        <taxon>CS clade</taxon>
        <taxon>Chlamydomonadales</taxon>
        <taxon>Chlamydomonadaceae</taxon>
        <taxon>Chlamydomonas</taxon>
    </lineage>
</organism>
<dbReference type="InterPro" id="IPR018297">
    <property type="entry name" value="A/G_cyclase_CS"/>
</dbReference>
<dbReference type="PANTHER" id="PTHR11920">
    <property type="entry name" value="GUANYLYL CYCLASE"/>
    <property type="match status" value="1"/>
</dbReference>
<dbReference type="GO" id="GO:0000166">
    <property type="term" value="F:nucleotide binding"/>
    <property type="evidence" value="ECO:0007669"/>
    <property type="project" value="UniProtKB-KW"/>
</dbReference>
<keyword evidence="4" id="KW-1133">Transmembrane helix</keyword>
<dbReference type="OrthoDB" id="550725at2759"/>
<proteinExistence type="inferred from homology"/>
<evidence type="ECO:0000256" key="5">
    <source>
        <dbReference type="ARBA" id="ARBA00023136"/>
    </source>
</evidence>
<dbReference type="InterPro" id="IPR050401">
    <property type="entry name" value="Cyclic_nucleotide_synthase"/>
</dbReference>
<keyword evidence="2" id="KW-0812">Transmembrane</keyword>
<dbReference type="Proteomes" id="UP000650467">
    <property type="component" value="Unassembled WGS sequence"/>
</dbReference>
<feature type="domain" description="Guanylate cyclase" evidence="9">
    <location>
        <begin position="873"/>
        <end position="1040"/>
    </location>
</feature>
<dbReference type="InterPro" id="IPR001054">
    <property type="entry name" value="A/G_cyclase"/>
</dbReference>
<dbReference type="PROSITE" id="PS50125">
    <property type="entry name" value="GUANYLATE_CYCLASE_2"/>
    <property type="match status" value="1"/>
</dbReference>
<evidence type="ECO:0000259" key="9">
    <source>
        <dbReference type="PROSITE" id="PS50125"/>
    </source>
</evidence>
<evidence type="ECO:0000256" key="8">
    <source>
        <dbReference type="SAM" id="MobiDB-lite"/>
    </source>
</evidence>
<feature type="compositionally biased region" description="Gly residues" evidence="8">
    <location>
        <begin position="558"/>
        <end position="572"/>
    </location>
</feature>
<evidence type="ECO:0000256" key="4">
    <source>
        <dbReference type="ARBA" id="ARBA00022989"/>
    </source>
</evidence>
<dbReference type="PROSITE" id="PS00452">
    <property type="entry name" value="GUANYLATE_CYCLASE_1"/>
    <property type="match status" value="1"/>
</dbReference>
<feature type="compositionally biased region" description="Basic and acidic residues" evidence="8">
    <location>
        <begin position="165"/>
        <end position="177"/>
    </location>
</feature>
<feature type="compositionally biased region" description="Low complexity" evidence="8">
    <location>
        <begin position="455"/>
        <end position="478"/>
    </location>
</feature>
<dbReference type="EMBL" id="JAEHOC010000041">
    <property type="protein sequence ID" value="KAG2427346.1"/>
    <property type="molecule type" value="Genomic_DNA"/>
</dbReference>
<sequence length="1120" mass="111141">MATDGQRSAFGAGEARIATPLPLLAPSTPSALQPPPLVAARLARALELLGDLLPGHVVEELLLGAEGGPGPGPEEGGAGHGRHHQQHLTDPNSADHVGTLHASDMGEDGPGDEDARSLLVLEAHGEQQLGQQLLEQQQQAAAQWQWQWAAAAEESQLERQGGGGDRGDLDEQRRQQQPEDGGGGAGSCSSPGSTGDLWRLLEDGGAQQHHCQPAEEQGEQEEREQQSPWQRLLACEGPEPVGSVDADRKSCSGTATGGGPVSVCVSTSADSSAASTRASSRDGHGGGSGGSGGSAAGCEQPYSRSPSHSGCDLPCRPDPLLRCAALAVAPATAAAGAGPTSSARAVACEEPVELLQAAHAAEAVRLAAESVAVPSSTSSASVHATAAAAAAAVAAADAHGDLLASLSAPLPALRLPSTRRSGTSARMAPTPPPALCPPLTSSQEVACGPGAQDPQQQQQRASPVSAGGQSTTAAASCRLPRRPPLPRVHTMPVQRCTAEPAQQQQPAKAPATPTPRTQLHSRHRSDTDLAAALHSLDRSPQQTQDRTIAAANRSGSSHGCGGGGASGSGEATGHGAAVRPVGATIARSQSTAAVGSRAVAWLRSRSASASASMLAAAAAAAAAAVAAPFTGAVAASLTGTAAAAAAPETANVEDSGDKPAEGGGNVVAGNGPPTQQQAQPDLLPPRCASSGAAPAPAPAAAAAAGLWTSSGTGAGYGCAVNSPRASRRLHRASTGCFSVSAAGIYGGAYGGGGSTYGGGGGGADASTAFDLPANALGAAAALGCATTGAGGGAGGGCMWRAQRAVLTEAGEEGAGAASAAALMAARASVPLPLLPPLTGGGGGGWGGGGVTSAFMGGSGGRDLPYAEWHPCVSVLFADLVGFTAISNKVPPVAVMEMLNALYCRLDALCNAWGQQHTQPPGSPLPGSGAAAACLSPGAAAAATAAPPCPPGSVYKVQIIGDAYMVATGLLTDDPAHAATACMFALAVLREAEQVLDPVDGLPLRLRIGIHSGPVVSGVVGRLRRQYSVFGDTVNVASRMESTGAPGVIHVSEDTQRLAAPHMPPGCGSWRRREGVEVKGKGTMDTYWLLPQLAHAEAAASDCGGMVVEEPGLLDQHQHAV</sequence>
<comment type="caution">
    <text evidence="10">The sequence shown here is derived from an EMBL/GenBank/DDBJ whole genome shotgun (WGS) entry which is preliminary data.</text>
</comment>
<dbReference type="PANTHER" id="PTHR11920:SF335">
    <property type="entry name" value="GUANYLATE CYCLASE"/>
    <property type="match status" value="1"/>
</dbReference>
<keyword evidence="3" id="KW-0547">Nucleotide-binding</keyword>
<evidence type="ECO:0000256" key="3">
    <source>
        <dbReference type="ARBA" id="ARBA00022741"/>
    </source>
</evidence>
<dbReference type="GO" id="GO:0005886">
    <property type="term" value="C:plasma membrane"/>
    <property type="evidence" value="ECO:0007669"/>
    <property type="project" value="TreeGrafter"/>
</dbReference>
<dbReference type="Gene3D" id="3.30.70.1230">
    <property type="entry name" value="Nucleotide cyclase"/>
    <property type="match status" value="1"/>
</dbReference>
<comment type="similarity">
    <text evidence="7">Belongs to the adenylyl cyclase class-4/guanylyl cyclase family.</text>
</comment>
<feature type="compositionally biased region" description="Low complexity" evidence="8">
    <location>
        <begin position="497"/>
        <end position="518"/>
    </location>
</feature>
<keyword evidence="5" id="KW-0472">Membrane</keyword>
<dbReference type="SUPFAM" id="SSF55073">
    <property type="entry name" value="Nucleotide cyclase"/>
    <property type="match status" value="2"/>
</dbReference>
<comment type="subcellular location">
    <subcellularLocation>
        <location evidence="1">Membrane</location>
    </subcellularLocation>
</comment>
<dbReference type="GO" id="GO:0001653">
    <property type="term" value="F:peptide receptor activity"/>
    <property type="evidence" value="ECO:0007669"/>
    <property type="project" value="TreeGrafter"/>
</dbReference>
<dbReference type="Pfam" id="PF00211">
    <property type="entry name" value="Guanylate_cyc"/>
    <property type="match status" value="2"/>
</dbReference>
<dbReference type="GO" id="GO:0035556">
    <property type="term" value="P:intracellular signal transduction"/>
    <property type="evidence" value="ECO:0007669"/>
    <property type="project" value="InterPro"/>
</dbReference>
<dbReference type="AlphaFoldDB" id="A0A835VW56"/>
<dbReference type="SMART" id="SM00044">
    <property type="entry name" value="CYCc"/>
    <property type="match status" value="1"/>
</dbReference>
<feature type="compositionally biased region" description="Gly residues" evidence="8">
    <location>
        <begin position="65"/>
        <end position="79"/>
    </location>
</feature>
<feature type="region of interest" description="Disordered" evidence="8">
    <location>
        <begin position="63"/>
        <end position="113"/>
    </location>
</feature>
<gene>
    <name evidence="10" type="ORF">HXX76_012540</name>
</gene>
<dbReference type="GO" id="GO:0004383">
    <property type="term" value="F:guanylate cyclase activity"/>
    <property type="evidence" value="ECO:0007669"/>
    <property type="project" value="TreeGrafter"/>
</dbReference>
<evidence type="ECO:0000313" key="10">
    <source>
        <dbReference type="EMBL" id="KAG2427346.1"/>
    </source>
</evidence>
<feature type="compositionally biased region" description="Low complexity" evidence="8">
    <location>
        <begin position="266"/>
        <end position="278"/>
    </location>
</feature>
<keyword evidence="11" id="KW-1185">Reference proteome</keyword>
<protein>
    <recommendedName>
        <fullName evidence="9">Guanylate cyclase domain-containing protein</fullName>
    </recommendedName>
</protein>
<dbReference type="GO" id="GO:0007168">
    <property type="term" value="P:receptor guanylyl cyclase signaling pathway"/>
    <property type="evidence" value="ECO:0007669"/>
    <property type="project" value="TreeGrafter"/>
</dbReference>
<evidence type="ECO:0000256" key="2">
    <source>
        <dbReference type="ARBA" id="ARBA00022692"/>
    </source>
</evidence>